<feature type="chain" id="PRO_5011796992" evidence="4">
    <location>
        <begin position="25"/>
        <end position="453"/>
    </location>
</feature>
<dbReference type="Pfam" id="PF05576">
    <property type="entry name" value="Peptidase_S37"/>
    <property type="match status" value="1"/>
</dbReference>
<reference evidence="6" key="1">
    <citation type="submission" date="2016-10" db="EMBL/GenBank/DDBJ databases">
        <authorList>
            <person name="Varghese N."/>
            <person name="Submissions S."/>
        </authorList>
    </citation>
    <scope>NUCLEOTIDE SEQUENCE [LARGE SCALE GENOMIC DNA]</scope>
    <source>
        <strain evidence="6">DSM 44771</strain>
    </source>
</reference>
<dbReference type="InterPro" id="IPR008761">
    <property type="entry name" value="Peptidase_S37"/>
</dbReference>
<dbReference type="GO" id="GO:0008239">
    <property type="term" value="F:dipeptidyl-peptidase activity"/>
    <property type="evidence" value="ECO:0007669"/>
    <property type="project" value="TreeGrafter"/>
</dbReference>
<dbReference type="AlphaFoldDB" id="A0A1I6RIL8"/>
<evidence type="ECO:0000313" key="6">
    <source>
        <dbReference type="Proteomes" id="UP000198852"/>
    </source>
</evidence>
<sequence>MNWRGWGTTVAVCALLLVGMPAGAAPPEDVAQRLEQVPGLTVVGERPTEPGFRLFDLTFAQPADHRHPEAGTFQQRLTLLHRDVSRPTVVYTTGYGLPTSTNRTEPTQLVDGNQITLEHRFFTPSRPEPADWTDLDIWQAATDEHEVISALRGIFDRQWITTGASKGGMTAVYHRHFYPDDVDGTVAYVAPNDVDNAHDAYDGFLSSVGTDPACREALTAVQWEALLRRPEMIAKFQAQADEQGLTFDRIIGDIDRGLELVVLDAPWSFWQYRGQQDCGRIPAPSASTDEIYRFLDETVEFAFYTDQGMEPYTPYYYQAGTQLGWPDVSDEPLADLLHHRELSQPRNLVPREIPMRFEPGAMREVDGWVRSRGSELMFVNGQNDPWSAEPFEPSALDSHSYLVPGANHGADIAGLPAGQRAEAEATVRRWAGVEAPALRSTSLDQRPLERHPL</sequence>
<evidence type="ECO:0000256" key="2">
    <source>
        <dbReference type="ARBA" id="ARBA00022729"/>
    </source>
</evidence>
<keyword evidence="3" id="KW-0378">Hydrolase</keyword>
<dbReference type="PANTHER" id="PTHR11010">
    <property type="entry name" value="PROTEASE S28 PRO-X CARBOXYPEPTIDASE-RELATED"/>
    <property type="match status" value="1"/>
</dbReference>
<dbReference type="SUPFAM" id="SSF53474">
    <property type="entry name" value="alpha/beta-Hydrolases"/>
    <property type="match status" value="1"/>
</dbReference>
<dbReference type="EMBL" id="FOZX01000003">
    <property type="protein sequence ID" value="SFS64486.1"/>
    <property type="molecule type" value="Genomic_DNA"/>
</dbReference>
<dbReference type="InterPro" id="IPR029058">
    <property type="entry name" value="AB_hydrolase_fold"/>
</dbReference>
<dbReference type="ESTHER" id="9pseu-a0a1i6ril8">
    <property type="family name" value="Peptidase_S37"/>
</dbReference>
<evidence type="ECO:0000256" key="1">
    <source>
        <dbReference type="ARBA" id="ARBA00022670"/>
    </source>
</evidence>
<dbReference type="RefSeq" id="WP_093415978.1">
    <property type="nucleotide sequence ID" value="NZ_FOZX01000003.1"/>
</dbReference>
<protein>
    <submittedName>
        <fullName evidence="5">PS-10 peptidase S37</fullName>
    </submittedName>
</protein>
<keyword evidence="2 4" id="KW-0732">Signal</keyword>
<feature type="signal peptide" evidence="4">
    <location>
        <begin position="1"/>
        <end position="24"/>
    </location>
</feature>
<gene>
    <name evidence="5" type="ORF">SAMN05660874_02248</name>
</gene>
<evidence type="ECO:0000256" key="4">
    <source>
        <dbReference type="SAM" id="SignalP"/>
    </source>
</evidence>
<keyword evidence="1" id="KW-0645">Protease</keyword>
<name>A0A1I6RIL8_9PSEU</name>
<keyword evidence="6" id="KW-1185">Reference proteome</keyword>
<accession>A0A1I6RIL8</accession>
<organism evidence="5 6">
    <name type="scientific">Saccharopolyspora flava</name>
    <dbReference type="NCBI Taxonomy" id="95161"/>
    <lineage>
        <taxon>Bacteria</taxon>
        <taxon>Bacillati</taxon>
        <taxon>Actinomycetota</taxon>
        <taxon>Actinomycetes</taxon>
        <taxon>Pseudonocardiales</taxon>
        <taxon>Pseudonocardiaceae</taxon>
        <taxon>Saccharopolyspora</taxon>
    </lineage>
</organism>
<dbReference type="PANTHER" id="PTHR11010:SF38">
    <property type="entry name" value="LYSOSOMAL PRO-X CARBOXYPEPTIDASE"/>
    <property type="match status" value="1"/>
</dbReference>
<dbReference type="OrthoDB" id="3979391at2"/>
<dbReference type="Proteomes" id="UP000198852">
    <property type="component" value="Unassembled WGS sequence"/>
</dbReference>
<evidence type="ECO:0000313" key="5">
    <source>
        <dbReference type="EMBL" id="SFS64486.1"/>
    </source>
</evidence>
<dbReference type="STRING" id="95161.SAMN05660874_02248"/>
<evidence type="ECO:0000256" key="3">
    <source>
        <dbReference type="ARBA" id="ARBA00022801"/>
    </source>
</evidence>
<dbReference type="GO" id="GO:0006508">
    <property type="term" value="P:proteolysis"/>
    <property type="evidence" value="ECO:0007669"/>
    <property type="project" value="UniProtKB-KW"/>
</dbReference>
<proteinExistence type="predicted"/>
<dbReference type="Gene3D" id="3.40.50.1820">
    <property type="entry name" value="alpha/beta hydrolase"/>
    <property type="match status" value="2"/>
</dbReference>